<protein>
    <submittedName>
        <fullName evidence="1">Uncharacterized protein</fullName>
    </submittedName>
</protein>
<accession>A0A937G097</accession>
<dbReference type="Proteomes" id="UP000614216">
    <property type="component" value="Unassembled WGS sequence"/>
</dbReference>
<organism evidence="1 2">
    <name type="scientific">Fulvivirga marina</name>
    <dbReference type="NCBI Taxonomy" id="2494733"/>
    <lineage>
        <taxon>Bacteria</taxon>
        <taxon>Pseudomonadati</taxon>
        <taxon>Bacteroidota</taxon>
        <taxon>Cytophagia</taxon>
        <taxon>Cytophagales</taxon>
        <taxon>Fulvivirgaceae</taxon>
        <taxon>Fulvivirga</taxon>
    </lineage>
</organism>
<keyword evidence="2" id="KW-1185">Reference proteome</keyword>
<proteinExistence type="predicted"/>
<evidence type="ECO:0000313" key="2">
    <source>
        <dbReference type="Proteomes" id="UP000614216"/>
    </source>
</evidence>
<comment type="caution">
    <text evidence="1">The sequence shown here is derived from an EMBL/GenBank/DDBJ whole genome shotgun (WGS) entry which is preliminary data.</text>
</comment>
<evidence type="ECO:0000313" key="1">
    <source>
        <dbReference type="EMBL" id="MBL6447728.1"/>
    </source>
</evidence>
<reference evidence="1" key="1">
    <citation type="submission" date="2021-01" db="EMBL/GenBank/DDBJ databases">
        <title>Fulvivirga kasyanovii gen. nov., sp nov., a novel member of the phylum Bacteroidetes isolated from seawater in a mussel farm.</title>
        <authorList>
            <person name="Zhao L.-H."/>
            <person name="Wang Z.-J."/>
        </authorList>
    </citation>
    <scope>NUCLEOTIDE SEQUENCE</scope>
    <source>
        <strain evidence="1">29W222</strain>
    </source>
</reference>
<dbReference type="EMBL" id="JAEUGD010000053">
    <property type="protein sequence ID" value="MBL6447728.1"/>
    <property type="molecule type" value="Genomic_DNA"/>
</dbReference>
<gene>
    <name evidence="1" type="ORF">JMN32_15525</name>
</gene>
<dbReference type="AlphaFoldDB" id="A0A937G097"/>
<dbReference type="RefSeq" id="WP_202857267.1">
    <property type="nucleotide sequence ID" value="NZ_JAEUGD010000053.1"/>
</dbReference>
<sequence length="601" mass="68386">MQLPPHQFHIPVMGLAYTIDSPVKVAHFGITSAISIIEDNLVEMMRKYYYEQKNEPYIAISDKEEDYRARRITDYLNLVNRMVNEKFTKLKLSLFEPGSDLVKYFEMLPENHELKNAYHSMLKATNKVTRETISQFLRSQMSPGSIEVNIMTKVDKNNYAKDGTLMKDSSDALSALKGYAKSNLTNSSVIFSAGLNPRLYSYLEKFSGFDAKGWGKFDKKVVIKVSDYRSALIQGKFLAKKGVWVSEFRIESGLNCGGHAFATEGLLLGPILEEFKRKKYELINSLFEVYKPAVEAQGKKTYQMPHPIKLTVQGGIGTHEEDDFLHQHYDMDSTGWGSPFLLCTEATTVDKKTLQLLCDAGEKDVVLSKNSPLGVRFNYLKGTSSEEEKLERIKKGLPGSPCTEKYLVSNTEFTKEPICTASRQYQKFKIKELETSDLPEKERQKQIDEVLNKECLCIGLSNAASLEYDVPLVKRLHSVTVCPGPNIVNFKKVVTLREMVDHIYGRSNSLIDENRPHMFIRELRLYVDHIQEQVNECFAPAPKTVRHLTNFCKNLITGIGYYRDLTAPTNPGKSRDAFEKSLNLEENRLTHILEDILAISN</sequence>
<name>A0A937G097_9BACT</name>